<evidence type="ECO:0000256" key="1">
    <source>
        <dbReference type="ARBA" id="ARBA00002167"/>
    </source>
</evidence>
<proteinExistence type="predicted"/>
<dbReference type="InterPro" id="IPR058031">
    <property type="entry name" value="AAA_lid_NorR"/>
</dbReference>
<evidence type="ECO:0000256" key="2">
    <source>
        <dbReference type="ARBA" id="ARBA00011135"/>
    </source>
</evidence>
<evidence type="ECO:0000256" key="6">
    <source>
        <dbReference type="ARBA" id="ARBA00023012"/>
    </source>
</evidence>
<feature type="domain" description="Sigma-54 factor interaction" evidence="12">
    <location>
        <begin position="314"/>
        <end position="543"/>
    </location>
</feature>
<dbReference type="InterPro" id="IPR035965">
    <property type="entry name" value="PAS-like_dom_sf"/>
</dbReference>
<keyword evidence="10" id="KW-0804">Transcription</keyword>
<accession>A0AAN0M796</accession>
<dbReference type="InterPro" id="IPR025943">
    <property type="entry name" value="Sigma_54_int_dom_ATP-bd_2"/>
</dbReference>
<protein>
    <recommendedName>
        <fullName evidence="3">Nif-specific regulatory protein</fullName>
    </recommendedName>
</protein>
<dbReference type="InterPro" id="IPR002078">
    <property type="entry name" value="Sigma_54_int"/>
</dbReference>
<feature type="coiled-coil region" evidence="11">
    <location>
        <begin position="277"/>
        <end position="304"/>
    </location>
</feature>
<gene>
    <name evidence="15" type="ORF">AABB28_01030</name>
</gene>
<keyword evidence="4" id="KW-0547">Nucleotide-binding</keyword>
<dbReference type="KEGG" id="yag:AABB28_01030"/>
<dbReference type="RefSeq" id="WP_342070309.1">
    <property type="nucleotide sequence ID" value="NZ_CP151762.1"/>
</dbReference>
<dbReference type="FunFam" id="3.40.50.300:FF:000006">
    <property type="entry name" value="DNA-binding transcriptional regulator NtrC"/>
    <property type="match status" value="1"/>
</dbReference>
<dbReference type="SMART" id="SM00091">
    <property type="entry name" value="PAS"/>
    <property type="match status" value="1"/>
</dbReference>
<dbReference type="PROSITE" id="PS50112">
    <property type="entry name" value="PAS"/>
    <property type="match status" value="1"/>
</dbReference>
<comment type="function">
    <text evidence="1">Required for activation of most nif operons, which are directly involved in nitrogen fixation.</text>
</comment>
<dbReference type="InterPro" id="IPR025944">
    <property type="entry name" value="Sigma_54_int_dom_CS"/>
</dbReference>
<dbReference type="Gene3D" id="1.10.10.60">
    <property type="entry name" value="Homeodomain-like"/>
    <property type="match status" value="1"/>
</dbReference>
<dbReference type="PROSITE" id="PS00675">
    <property type="entry name" value="SIGMA54_INTERACT_1"/>
    <property type="match status" value="1"/>
</dbReference>
<dbReference type="PROSITE" id="PS00688">
    <property type="entry name" value="SIGMA54_INTERACT_3"/>
    <property type="match status" value="1"/>
</dbReference>
<evidence type="ECO:0000256" key="5">
    <source>
        <dbReference type="ARBA" id="ARBA00022840"/>
    </source>
</evidence>
<dbReference type="PANTHER" id="PTHR32071">
    <property type="entry name" value="TRANSCRIPTIONAL REGULATORY PROTEIN"/>
    <property type="match status" value="1"/>
</dbReference>
<dbReference type="EMBL" id="CP151762">
    <property type="protein sequence ID" value="WZU63937.1"/>
    <property type="molecule type" value="Genomic_DNA"/>
</dbReference>
<evidence type="ECO:0000259" key="14">
    <source>
        <dbReference type="PROSITE" id="PS50113"/>
    </source>
</evidence>
<dbReference type="InterPro" id="IPR000014">
    <property type="entry name" value="PAS"/>
</dbReference>
<dbReference type="Pfam" id="PF00158">
    <property type="entry name" value="Sigma54_activat"/>
    <property type="match status" value="1"/>
</dbReference>
<dbReference type="Proteomes" id="UP001451782">
    <property type="component" value="Chromosome"/>
</dbReference>
<evidence type="ECO:0000256" key="3">
    <source>
        <dbReference type="ARBA" id="ARBA00015308"/>
    </source>
</evidence>
<evidence type="ECO:0000313" key="15">
    <source>
        <dbReference type="EMBL" id="WZU63937.1"/>
    </source>
</evidence>
<dbReference type="GO" id="GO:0000160">
    <property type="term" value="P:phosphorelay signal transduction system"/>
    <property type="evidence" value="ECO:0007669"/>
    <property type="project" value="UniProtKB-KW"/>
</dbReference>
<dbReference type="CDD" id="cd00130">
    <property type="entry name" value="PAS"/>
    <property type="match status" value="1"/>
</dbReference>
<dbReference type="GO" id="GO:0006355">
    <property type="term" value="P:regulation of DNA-templated transcription"/>
    <property type="evidence" value="ECO:0007669"/>
    <property type="project" value="InterPro"/>
</dbReference>
<evidence type="ECO:0000313" key="16">
    <source>
        <dbReference type="Proteomes" id="UP001451782"/>
    </source>
</evidence>
<keyword evidence="5" id="KW-0067">ATP-binding</keyword>
<dbReference type="InterPro" id="IPR013767">
    <property type="entry name" value="PAS_fold"/>
</dbReference>
<keyword evidence="6" id="KW-0902">Two-component regulatory system</keyword>
<evidence type="ECO:0000259" key="12">
    <source>
        <dbReference type="PROSITE" id="PS50045"/>
    </source>
</evidence>
<dbReference type="InterPro" id="IPR000700">
    <property type="entry name" value="PAS-assoc_C"/>
</dbReference>
<dbReference type="CDD" id="cd00009">
    <property type="entry name" value="AAA"/>
    <property type="match status" value="1"/>
</dbReference>
<comment type="subunit">
    <text evidence="2">Interacts with sigma-54.</text>
</comment>
<dbReference type="SUPFAM" id="SSF55785">
    <property type="entry name" value="PYP-like sensor domain (PAS domain)"/>
    <property type="match status" value="1"/>
</dbReference>
<evidence type="ECO:0000256" key="9">
    <source>
        <dbReference type="ARBA" id="ARBA00023159"/>
    </source>
</evidence>
<keyword evidence="16" id="KW-1185">Reference proteome</keyword>
<dbReference type="InterPro" id="IPR027417">
    <property type="entry name" value="P-loop_NTPase"/>
</dbReference>
<sequence>MYHQVRFDLQMNIQERPTDSRLAGAFGATLILDLDTDEILAATPQAHTLLKDPSLVGSRFSNLVADDVAQMILFVDEVIHRGEAWTRRITMRTRENDRIDCEISARSDGKTLLIQITDLAALERRAEAAQAANMYSGGILEWQRAQAFFSELERQNQLILNAAGEGIYGVNADGKTTFVNRAAQEMLGWTDEDLLGQDIHTKIHHHHLDGELYPSNQCPIYQSFRYEQVNRIEDEVFWRKDGKPIRVEYVSTPIYEGQKLAGAVVIFRDITDRWENERKLREAMDQVAALRDRLEQENAYLQEAISIERAHHDVVGQSPAIRQILQRVEMVSRTQANVLITGESGTGKAMVASAIHNDSDRRRRPLIHFKCGSVTPDMFESELFGHVRGAFTGALRDKPGKLELAHGGTLFLDEVADIPLEQQGQLLDALQNRRVTRLGDDRARSLELRVVAATSRNLDREVQAGRMRPELVFFLNVFPIHCTPLRERPDDIPLLAAHFLKLVCKRLSRTPPIITEGTIRTLQQYDWPGNVRELANVIERGAIVSQGEKLVVDIRPDAAPATRKITTLLSEADIEQIRVANTIACLQETNGRVSGPNGAAALLGVKPTTLYSRIKSLGLSPDDWA</sequence>
<evidence type="ECO:0000256" key="10">
    <source>
        <dbReference type="ARBA" id="ARBA00023163"/>
    </source>
</evidence>
<dbReference type="GO" id="GO:0003677">
    <property type="term" value="F:DNA binding"/>
    <property type="evidence" value="ECO:0007669"/>
    <property type="project" value="UniProtKB-KW"/>
</dbReference>
<dbReference type="PROSITE" id="PS50113">
    <property type="entry name" value="PAC"/>
    <property type="match status" value="1"/>
</dbReference>
<dbReference type="Pfam" id="PF25601">
    <property type="entry name" value="AAA_lid_14"/>
    <property type="match status" value="1"/>
</dbReference>
<dbReference type="SUPFAM" id="SSF52540">
    <property type="entry name" value="P-loop containing nucleoside triphosphate hydrolases"/>
    <property type="match status" value="1"/>
</dbReference>
<dbReference type="NCBIfam" id="TIGR00229">
    <property type="entry name" value="sensory_box"/>
    <property type="match status" value="1"/>
</dbReference>
<evidence type="ECO:0000256" key="7">
    <source>
        <dbReference type="ARBA" id="ARBA00023015"/>
    </source>
</evidence>
<reference evidence="15 16" key="1">
    <citation type="submission" date="2024-04" db="EMBL/GenBank/DDBJ databases">
        <title>Phylogenomic analyses of a clade within the roseobacter group suggest taxonomic reassignments of species of the genera Aestuariivita, Citreicella, Loktanella, Nautella, Pelagibaca, Ruegeria, Thalassobius, Thiobacimonas and Tropicibacter, and the proposal o.</title>
        <authorList>
            <person name="Jeon C.O."/>
        </authorList>
    </citation>
    <scope>NUCLEOTIDE SEQUENCE [LARGE SCALE GENOMIC DNA]</scope>
    <source>
        <strain evidence="15 16">G8-12</strain>
    </source>
</reference>
<dbReference type="InterPro" id="IPR003593">
    <property type="entry name" value="AAA+_ATPase"/>
</dbReference>
<dbReference type="AlphaFoldDB" id="A0AAN0M796"/>
<keyword evidence="11" id="KW-0175">Coiled coil</keyword>
<dbReference type="Gene3D" id="3.40.50.300">
    <property type="entry name" value="P-loop containing nucleotide triphosphate hydrolases"/>
    <property type="match status" value="1"/>
</dbReference>
<keyword evidence="9" id="KW-0010">Activator</keyword>
<organism evidence="15 16">
    <name type="scientific">Yoonia algicola</name>
    <dbReference type="NCBI Taxonomy" id="3137368"/>
    <lineage>
        <taxon>Bacteria</taxon>
        <taxon>Pseudomonadati</taxon>
        <taxon>Pseudomonadota</taxon>
        <taxon>Alphaproteobacteria</taxon>
        <taxon>Rhodobacterales</taxon>
        <taxon>Paracoccaceae</taxon>
        <taxon>Yoonia</taxon>
    </lineage>
</organism>
<keyword evidence="8" id="KW-0238">DNA-binding</keyword>
<dbReference type="Gene3D" id="1.10.8.60">
    <property type="match status" value="1"/>
</dbReference>
<dbReference type="GO" id="GO:0005524">
    <property type="term" value="F:ATP binding"/>
    <property type="evidence" value="ECO:0007669"/>
    <property type="project" value="UniProtKB-KW"/>
</dbReference>
<dbReference type="PROSITE" id="PS50045">
    <property type="entry name" value="SIGMA54_INTERACT_4"/>
    <property type="match status" value="1"/>
</dbReference>
<name>A0AAN0M796_9RHOB</name>
<evidence type="ECO:0000259" key="13">
    <source>
        <dbReference type="PROSITE" id="PS50112"/>
    </source>
</evidence>
<dbReference type="PROSITE" id="PS00676">
    <property type="entry name" value="SIGMA54_INTERACT_2"/>
    <property type="match status" value="1"/>
</dbReference>
<evidence type="ECO:0000256" key="8">
    <source>
        <dbReference type="ARBA" id="ARBA00023125"/>
    </source>
</evidence>
<dbReference type="Pfam" id="PF00989">
    <property type="entry name" value="PAS"/>
    <property type="match status" value="1"/>
</dbReference>
<dbReference type="PANTHER" id="PTHR32071:SF117">
    <property type="entry name" value="PTS-DEPENDENT DIHYDROXYACETONE KINASE OPERON REGULATORY PROTEIN-RELATED"/>
    <property type="match status" value="1"/>
</dbReference>
<dbReference type="Gene3D" id="3.30.450.20">
    <property type="entry name" value="PAS domain"/>
    <property type="match status" value="1"/>
</dbReference>
<dbReference type="SMART" id="SM00382">
    <property type="entry name" value="AAA"/>
    <property type="match status" value="1"/>
</dbReference>
<feature type="domain" description="PAS" evidence="13">
    <location>
        <begin position="152"/>
        <end position="197"/>
    </location>
</feature>
<evidence type="ECO:0000256" key="4">
    <source>
        <dbReference type="ARBA" id="ARBA00022741"/>
    </source>
</evidence>
<dbReference type="InterPro" id="IPR025662">
    <property type="entry name" value="Sigma_54_int_dom_ATP-bd_1"/>
</dbReference>
<evidence type="ECO:0000256" key="11">
    <source>
        <dbReference type="SAM" id="Coils"/>
    </source>
</evidence>
<feature type="domain" description="PAC" evidence="14">
    <location>
        <begin position="230"/>
        <end position="282"/>
    </location>
</feature>
<keyword evidence="7" id="KW-0805">Transcription regulation</keyword>